<dbReference type="PANTHER" id="PTHR43591">
    <property type="entry name" value="METHYLTRANSFERASE"/>
    <property type="match status" value="1"/>
</dbReference>
<dbReference type="GO" id="GO:0008168">
    <property type="term" value="F:methyltransferase activity"/>
    <property type="evidence" value="ECO:0007669"/>
    <property type="project" value="TreeGrafter"/>
</dbReference>
<dbReference type="eggNOG" id="ENOG502S6PS">
    <property type="taxonomic scope" value="Eukaryota"/>
</dbReference>
<name>W2SCK6_CYPE1</name>
<dbReference type="SUPFAM" id="SSF53335">
    <property type="entry name" value="S-adenosyl-L-methionine-dependent methyltransferases"/>
    <property type="match status" value="1"/>
</dbReference>
<dbReference type="HOGENOM" id="CLU_010595_0_2_1"/>
<dbReference type="EMBL" id="KB822712">
    <property type="protein sequence ID" value="ETN45768.1"/>
    <property type="molecule type" value="Genomic_DNA"/>
</dbReference>
<evidence type="ECO:0008006" key="3">
    <source>
        <dbReference type="Google" id="ProtNLM"/>
    </source>
</evidence>
<evidence type="ECO:0000313" key="1">
    <source>
        <dbReference type="EMBL" id="ETN45768.1"/>
    </source>
</evidence>
<proteinExistence type="predicted"/>
<gene>
    <name evidence="1" type="ORF">HMPREF1541_09601</name>
</gene>
<dbReference type="RefSeq" id="XP_008712496.1">
    <property type="nucleotide sequence ID" value="XM_008714274.1"/>
</dbReference>
<evidence type="ECO:0000313" key="2">
    <source>
        <dbReference type="Proteomes" id="UP000030752"/>
    </source>
</evidence>
<dbReference type="InParanoid" id="W2SCK6"/>
<sequence>MATSSRLDERRPIPAYDESDLESTCSSLRMSIHEYVRDHGRSYHKYQEGKYLFPNDAAEQDRYNIVHNMYLLALHGQLYLAPVDDARNVLDIGTGTGIWALEFADQHPDAQVLGNDLSSMQMQWVLPNCRFVVDDVEGDWIYEGQAPFDYIHQRSMCGSFGDWPRLFRQGYENLISGGWYEMQEMTVEMEFADESDPNESDVSKWLKLLDEATEKVGRRLNCAADLEAMFRNAGFVEVQHEEVKIPFGRWPEETDQRTLGMFSLMSYVDGLEAISLAPFIHILGWTERELKSFLHKVRRECLEGQKQMYSRLHVVYGRKP</sequence>
<keyword evidence="2" id="KW-1185">Reference proteome</keyword>
<protein>
    <recommendedName>
        <fullName evidence="3">Methyltransferase domain-containing protein</fullName>
    </recommendedName>
</protein>
<dbReference type="STRING" id="1220924.W2SCK6"/>
<dbReference type="GeneID" id="19976940"/>
<dbReference type="VEuPathDB" id="FungiDB:HMPREF1541_09601"/>
<dbReference type="InterPro" id="IPR029063">
    <property type="entry name" value="SAM-dependent_MTases_sf"/>
</dbReference>
<dbReference type="AlphaFoldDB" id="W2SCK6"/>
<dbReference type="Pfam" id="PF13489">
    <property type="entry name" value="Methyltransf_23"/>
    <property type="match status" value="1"/>
</dbReference>
<dbReference type="Gene3D" id="3.40.50.150">
    <property type="entry name" value="Vaccinia Virus protein VP39"/>
    <property type="match status" value="1"/>
</dbReference>
<dbReference type="PANTHER" id="PTHR43591:SF10">
    <property type="entry name" value="ABC TRANSMEMBRANE TYPE-1 DOMAIN-CONTAINING PROTEIN-RELATED"/>
    <property type="match status" value="1"/>
</dbReference>
<dbReference type="Proteomes" id="UP000030752">
    <property type="component" value="Unassembled WGS sequence"/>
</dbReference>
<dbReference type="CDD" id="cd02440">
    <property type="entry name" value="AdoMet_MTases"/>
    <property type="match status" value="1"/>
</dbReference>
<accession>W2SCK6</accession>
<reference evidence="1 2" key="1">
    <citation type="submission" date="2013-03" db="EMBL/GenBank/DDBJ databases">
        <title>The Genome Sequence of Phialophora europaea CBS 101466.</title>
        <authorList>
            <consortium name="The Broad Institute Genomics Platform"/>
            <person name="Cuomo C."/>
            <person name="de Hoog S."/>
            <person name="Gorbushina A."/>
            <person name="Walker B."/>
            <person name="Young S.K."/>
            <person name="Zeng Q."/>
            <person name="Gargeya S."/>
            <person name="Fitzgerald M."/>
            <person name="Haas B."/>
            <person name="Abouelleil A."/>
            <person name="Allen A.W."/>
            <person name="Alvarado L."/>
            <person name="Arachchi H.M."/>
            <person name="Berlin A.M."/>
            <person name="Chapman S.B."/>
            <person name="Gainer-Dewar J."/>
            <person name="Goldberg J."/>
            <person name="Griggs A."/>
            <person name="Gujja S."/>
            <person name="Hansen M."/>
            <person name="Howarth C."/>
            <person name="Imamovic A."/>
            <person name="Ireland A."/>
            <person name="Larimer J."/>
            <person name="McCowan C."/>
            <person name="Murphy C."/>
            <person name="Pearson M."/>
            <person name="Poon T.W."/>
            <person name="Priest M."/>
            <person name="Roberts A."/>
            <person name="Saif S."/>
            <person name="Shea T."/>
            <person name="Sisk P."/>
            <person name="Sykes S."/>
            <person name="Wortman J."/>
            <person name="Nusbaum C."/>
            <person name="Birren B."/>
        </authorList>
    </citation>
    <scope>NUCLEOTIDE SEQUENCE [LARGE SCALE GENOMIC DNA]</scope>
    <source>
        <strain evidence="1 2">CBS 101466</strain>
    </source>
</reference>
<organism evidence="1 2">
    <name type="scientific">Cyphellophora europaea (strain CBS 101466)</name>
    <name type="common">Phialophora europaea</name>
    <dbReference type="NCBI Taxonomy" id="1220924"/>
    <lineage>
        <taxon>Eukaryota</taxon>
        <taxon>Fungi</taxon>
        <taxon>Dikarya</taxon>
        <taxon>Ascomycota</taxon>
        <taxon>Pezizomycotina</taxon>
        <taxon>Eurotiomycetes</taxon>
        <taxon>Chaetothyriomycetidae</taxon>
        <taxon>Chaetothyriales</taxon>
        <taxon>Cyphellophoraceae</taxon>
        <taxon>Cyphellophora</taxon>
    </lineage>
</organism>
<dbReference type="OrthoDB" id="2013972at2759"/>